<accession>A0A482WSR4</accession>
<reference evidence="1 2" key="1">
    <citation type="journal article" date="2017" name="Gigascience">
        <title>Genome sequence of the small brown planthopper, Laodelphax striatellus.</title>
        <authorList>
            <person name="Zhu J."/>
            <person name="Jiang F."/>
            <person name="Wang X."/>
            <person name="Yang P."/>
            <person name="Bao Y."/>
            <person name="Zhao W."/>
            <person name="Wang W."/>
            <person name="Lu H."/>
            <person name="Wang Q."/>
            <person name="Cui N."/>
            <person name="Li J."/>
            <person name="Chen X."/>
            <person name="Luo L."/>
            <person name="Yu J."/>
            <person name="Kang L."/>
            <person name="Cui F."/>
        </authorList>
    </citation>
    <scope>NUCLEOTIDE SEQUENCE [LARGE SCALE GENOMIC DNA]</scope>
    <source>
        <strain evidence="1">Lst14</strain>
    </source>
</reference>
<keyword evidence="2" id="KW-1185">Reference proteome</keyword>
<evidence type="ECO:0000313" key="1">
    <source>
        <dbReference type="EMBL" id="RZF36302.1"/>
    </source>
</evidence>
<protein>
    <submittedName>
        <fullName evidence="1">Uncharacterized protein</fullName>
    </submittedName>
</protein>
<dbReference type="AlphaFoldDB" id="A0A482WSR4"/>
<dbReference type="InParanoid" id="A0A482WSR4"/>
<evidence type="ECO:0000313" key="2">
    <source>
        <dbReference type="Proteomes" id="UP000291343"/>
    </source>
</evidence>
<organism evidence="1 2">
    <name type="scientific">Laodelphax striatellus</name>
    <name type="common">Small brown planthopper</name>
    <name type="synonym">Delphax striatella</name>
    <dbReference type="NCBI Taxonomy" id="195883"/>
    <lineage>
        <taxon>Eukaryota</taxon>
        <taxon>Metazoa</taxon>
        <taxon>Ecdysozoa</taxon>
        <taxon>Arthropoda</taxon>
        <taxon>Hexapoda</taxon>
        <taxon>Insecta</taxon>
        <taxon>Pterygota</taxon>
        <taxon>Neoptera</taxon>
        <taxon>Paraneoptera</taxon>
        <taxon>Hemiptera</taxon>
        <taxon>Auchenorrhyncha</taxon>
        <taxon>Fulgoroidea</taxon>
        <taxon>Delphacidae</taxon>
        <taxon>Criomorphinae</taxon>
        <taxon>Laodelphax</taxon>
    </lineage>
</organism>
<comment type="caution">
    <text evidence="1">The sequence shown here is derived from an EMBL/GenBank/DDBJ whole genome shotgun (WGS) entry which is preliminary data.</text>
</comment>
<name>A0A482WSR4_LAOST</name>
<sequence length="211" mass="24027">MNGSEFANHPCFDNTSMEIAKLIITEGADFHSLLSTLPPVSSLSTTDKCQSNPQQCVQEVIRGPRKKRTLETSLSSALFIFVSNRDLSSKLEGLRDNIKIDNKKNEEWKENAIMAMQNIQKYAARTQSALTNKTCQNELRFTLTEYLFQIQSYYTRMRDMVVMSMNNQVSRDLITLADLIGNLLTRDGLTNTIYKVNPHLFDLLSNVFISD</sequence>
<dbReference type="EMBL" id="QKKF02026665">
    <property type="protein sequence ID" value="RZF36302.1"/>
    <property type="molecule type" value="Genomic_DNA"/>
</dbReference>
<proteinExistence type="predicted"/>
<dbReference type="Proteomes" id="UP000291343">
    <property type="component" value="Unassembled WGS sequence"/>
</dbReference>
<gene>
    <name evidence="1" type="ORF">LSTR_LSTR006807</name>
</gene>